<evidence type="ECO:0000256" key="1">
    <source>
        <dbReference type="ARBA" id="ARBA00024472"/>
    </source>
</evidence>
<dbReference type="GeneID" id="116941955"/>
<dbReference type="FunFam" id="3.30.428.10:FF:000005">
    <property type="entry name" value="Histidine triad nucleotide-binding protein 1"/>
    <property type="match status" value="1"/>
</dbReference>
<evidence type="ECO:0000313" key="10">
    <source>
        <dbReference type="RefSeq" id="XP_032809276.1"/>
    </source>
</evidence>
<dbReference type="Ensembl" id="ENSPMAT00000002976.1">
    <property type="protein sequence ID" value="ENSPMAP00000002962.1"/>
    <property type="gene ID" value="ENSPMAG00000002715.1"/>
</dbReference>
<dbReference type="KEGG" id="pmrn:116941955"/>
<keyword evidence="9" id="KW-1185">Reference proteome</keyword>
<dbReference type="InterPro" id="IPR036265">
    <property type="entry name" value="HIT-like_sf"/>
</dbReference>
<dbReference type="InterPro" id="IPR019808">
    <property type="entry name" value="Histidine_triad_CS"/>
</dbReference>
<feature type="domain" description="HIT" evidence="7">
    <location>
        <begin position="66"/>
        <end position="174"/>
    </location>
</feature>
<evidence type="ECO:0000256" key="4">
    <source>
        <dbReference type="PIRSR" id="PIRSR601310-3"/>
    </source>
</evidence>
<dbReference type="GO" id="GO:0003824">
    <property type="term" value="F:catalytic activity"/>
    <property type="evidence" value="ECO:0007669"/>
    <property type="project" value="InterPro"/>
</dbReference>
<dbReference type="PRINTS" id="PR00332">
    <property type="entry name" value="HISTRIAD"/>
</dbReference>
<dbReference type="HOGENOM" id="CLU_056776_8_0_1"/>
<feature type="chain" id="PRO_5044738479" evidence="6">
    <location>
        <begin position="24"/>
        <end position="174"/>
    </location>
</feature>
<dbReference type="STRING" id="7757.ENSPMAP00000002962"/>
<accession>S4RCN0</accession>
<dbReference type="RefSeq" id="XP_032809276.1">
    <property type="nucleotide sequence ID" value="XM_032953385.1"/>
</dbReference>
<evidence type="ECO:0000256" key="3">
    <source>
        <dbReference type="PIRSR" id="PIRSR601310-1"/>
    </source>
</evidence>
<dbReference type="InterPro" id="IPR011146">
    <property type="entry name" value="HIT-like"/>
</dbReference>
<reference evidence="8" key="2">
    <citation type="submission" date="2025-05" db="UniProtKB">
        <authorList>
            <consortium name="Ensembl"/>
        </authorList>
    </citation>
    <scope>IDENTIFICATION</scope>
</reference>
<evidence type="ECO:0000313" key="9">
    <source>
        <dbReference type="Proteomes" id="UP001318040"/>
    </source>
</evidence>
<dbReference type="GeneTree" id="ENSGT00940000157905"/>
<dbReference type="OMA" id="YRVVMNC"/>
<dbReference type="Pfam" id="PF01230">
    <property type="entry name" value="HIT"/>
    <property type="match status" value="1"/>
</dbReference>
<gene>
    <name evidence="8 10" type="primary">LOC116941955</name>
</gene>
<comment type="catalytic activity">
    <reaction evidence="1">
        <text>adenosine 5'-phosphoramidate + H2O = NH4(+) + AMP</text>
        <dbReference type="Rhea" id="RHEA:67916"/>
        <dbReference type="ChEBI" id="CHEBI:15377"/>
        <dbReference type="ChEBI" id="CHEBI:28938"/>
        <dbReference type="ChEBI" id="CHEBI:57890"/>
        <dbReference type="ChEBI" id="CHEBI:456215"/>
    </reaction>
</comment>
<dbReference type="CDD" id="cd01276">
    <property type="entry name" value="PKCI_related"/>
    <property type="match status" value="1"/>
</dbReference>
<evidence type="ECO:0000256" key="6">
    <source>
        <dbReference type="SAM" id="SignalP"/>
    </source>
</evidence>
<organism evidence="8">
    <name type="scientific">Petromyzon marinus</name>
    <name type="common">Sea lamprey</name>
    <dbReference type="NCBI Taxonomy" id="7757"/>
    <lineage>
        <taxon>Eukaryota</taxon>
        <taxon>Metazoa</taxon>
        <taxon>Chordata</taxon>
        <taxon>Craniata</taxon>
        <taxon>Vertebrata</taxon>
        <taxon>Cyclostomata</taxon>
        <taxon>Hyperoartia</taxon>
        <taxon>Petromyzontiformes</taxon>
        <taxon>Petromyzontidae</taxon>
        <taxon>Petromyzon</taxon>
    </lineage>
</organism>
<dbReference type="PROSITE" id="PS00892">
    <property type="entry name" value="HIT_1"/>
    <property type="match status" value="1"/>
</dbReference>
<dbReference type="PROSITE" id="PS51084">
    <property type="entry name" value="HIT_2"/>
    <property type="match status" value="1"/>
</dbReference>
<comment type="similarity">
    <text evidence="2">Belongs to the HINT family.</text>
</comment>
<keyword evidence="6" id="KW-0732">Signal</keyword>
<sequence length="174" mass="18786">MGLSRVAVSLAMVLAAGPRAARAPGLALGVCRAAGLSTLGPGHDEVTRAKLAAQEWEKHGINKPTIFSKIISREIPADILHEDDMCLAFRDISPQAPTHFLVIPKLRIPRISQAQSQDTQLLGHLLFIAKTLAKKEGLDNGYRVVINDGPDGSQSVYHLHVHVIGGRQMLWPPG</sequence>
<dbReference type="AlphaFoldDB" id="S4RCN0"/>
<feature type="signal peptide" evidence="6">
    <location>
        <begin position="1"/>
        <end position="23"/>
    </location>
</feature>
<dbReference type="Proteomes" id="UP001318040">
    <property type="component" value="Chromosome 13"/>
</dbReference>
<dbReference type="InterPro" id="IPR001310">
    <property type="entry name" value="Histidine_triad_HIT"/>
</dbReference>
<reference evidence="10" key="1">
    <citation type="submission" date="2025-04" db="UniProtKB">
        <authorList>
            <consortium name="RefSeq"/>
        </authorList>
    </citation>
    <scope>IDENTIFICATION</scope>
    <source>
        <tissue evidence="10">Sperm</tissue>
    </source>
</reference>
<proteinExistence type="inferred from homology"/>
<feature type="short sequence motif" description="Histidine triad motif" evidence="4 5">
    <location>
        <begin position="158"/>
        <end position="162"/>
    </location>
</feature>
<evidence type="ECO:0000256" key="5">
    <source>
        <dbReference type="PROSITE-ProRule" id="PRU00464"/>
    </source>
</evidence>
<evidence type="ECO:0000256" key="2">
    <source>
        <dbReference type="ARBA" id="ARBA00025764"/>
    </source>
</evidence>
<dbReference type="OrthoDB" id="672793at2759"/>
<dbReference type="PANTHER" id="PTHR23089">
    <property type="entry name" value="HISTIDINE TRIAD HIT PROTEIN"/>
    <property type="match status" value="1"/>
</dbReference>
<dbReference type="SUPFAM" id="SSF54197">
    <property type="entry name" value="HIT-like"/>
    <property type="match status" value="1"/>
</dbReference>
<protein>
    <submittedName>
        <fullName evidence="8">Histidine triad nucleotide binding protein 2</fullName>
    </submittedName>
    <submittedName>
        <fullName evidence="10">Uncharacterized HIT-like protein Synpcc7942_1390</fullName>
    </submittedName>
</protein>
<evidence type="ECO:0000259" key="7">
    <source>
        <dbReference type="PROSITE" id="PS51084"/>
    </source>
</evidence>
<dbReference type="Gene3D" id="3.30.428.10">
    <property type="entry name" value="HIT-like"/>
    <property type="match status" value="1"/>
</dbReference>
<evidence type="ECO:0000313" key="8">
    <source>
        <dbReference type="Ensembl" id="ENSPMAP00000002962.1"/>
    </source>
</evidence>
<name>S4RCN0_PETMA</name>
<feature type="active site" description="Tele-AMP-histidine intermediate" evidence="3">
    <location>
        <position position="160"/>
    </location>
</feature>